<dbReference type="PANTHER" id="PTHR34504">
    <property type="entry name" value="ANTITOXIN HICB"/>
    <property type="match status" value="1"/>
</dbReference>
<dbReference type="KEGG" id="psel:GM415_12430"/>
<evidence type="ECO:0000259" key="1">
    <source>
        <dbReference type="Pfam" id="PF15919"/>
    </source>
</evidence>
<dbReference type="AlphaFoldDB" id="A0A6I6JKS6"/>
<proteinExistence type="predicted"/>
<dbReference type="EMBL" id="CP046400">
    <property type="protein sequence ID" value="QGY40902.1"/>
    <property type="molecule type" value="Genomic_DNA"/>
</dbReference>
<dbReference type="InterPro" id="IPR031807">
    <property type="entry name" value="HicB-like"/>
</dbReference>
<accession>A0A6I6JKS6</accession>
<dbReference type="PANTHER" id="PTHR34504:SF2">
    <property type="entry name" value="UPF0150 PROTEIN SSL0259"/>
    <property type="match status" value="1"/>
</dbReference>
<dbReference type="InterPro" id="IPR035069">
    <property type="entry name" value="TTHA1013/TTHA0281-like"/>
</dbReference>
<gene>
    <name evidence="2" type="ORF">GM415_12430</name>
</gene>
<evidence type="ECO:0000313" key="2">
    <source>
        <dbReference type="EMBL" id="QGY40902.1"/>
    </source>
</evidence>
<dbReference type="Pfam" id="PF15919">
    <property type="entry name" value="HicB_lk_antitox"/>
    <property type="match status" value="1"/>
</dbReference>
<dbReference type="InterPro" id="IPR051404">
    <property type="entry name" value="TA_system_antitoxin"/>
</dbReference>
<organism evidence="2 3">
    <name type="scientific">Pseudodesulfovibrio cashew</name>
    <dbReference type="NCBI Taxonomy" id="2678688"/>
    <lineage>
        <taxon>Bacteria</taxon>
        <taxon>Pseudomonadati</taxon>
        <taxon>Thermodesulfobacteriota</taxon>
        <taxon>Desulfovibrionia</taxon>
        <taxon>Desulfovibrionales</taxon>
        <taxon>Desulfovibrionaceae</taxon>
    </lineage>
</organism>
<keyword evidence="3" id="KW-1185">Reference proteome</keyword>
<sequence>MQYVALFHKEKKGYGVTFPDFPECTTFGEDLDEAVDQAHEALALYLEYFLENGGTLPDPTPKKSLLALPENNESKAINIAVQGDGSDFEEFEVTMHAHLLSRIEKYCTLYGVSPADFFAVASREAIRNDVFSE</sequence>
<dbReference type="SUPFAM" id="SSF143100">
    <property type="entry name" value="TTHA1013/TTHA0281-like"/>
    <property type="match status" value="1"/>
</dbReference>
<protein>
    <submittedName>
        <fullName evidence="2">HicB family protein</fullName>
    </submittedName>
</protein>
<evidence type="ECO:0000313" key="3">
    <source>
        <dbReference type="Proteomes" id="UP000428328"/>
    </source>
</evidence>
<reference evidence="2 3" key="1">
    <citation type="submission" date="2019-11" db="EMBL/GenBank/DDBJ databases">
        <authorList>
            <person name="Zheng R.K."/>
            <person name="Sun C.M."/>
        </authorList>
    </citation>
    <scope>NUCLEOTIDE SEQUENCE [LARGE SCALE GENOMIC DNA]</scope>
    <source>
        <strain evidence="2 3">SRB007</strain>
    </source>
</reference>
<feature type="domain" description="HicB-like antitoxin of toxin-antitoxin system" evidence="1">
    <location>
        <begin position="5"/>
        <end position="120"/>
    </location>
</feature>
<dbReference type="RefSeq" id="WP_158948647.1">
    <property type="nucleotide sequence ID" value="NZ_CP046400.1"/>
</dbReference>
<dbReference type="Gene3D" id="3.30.160.250">
    <property type="match status" value="1"/>
</dbReference>
<dbReference type="Proteomes" id="UP000428328">
    <property type="component" value="Chromosome"/>
</dbReference>
<name>A0A6I6JKS6_9BACT</name>